<feature type="transmembrane region" description="Helical" evidence="1">
    <location>
        <begin position="147"/>
        <end position="165"/>
    </location>
</feature>
<name>A0A0B1S8Z4_OESDE</name>
<gene>
    <name evidence="2" type="ORF">OESDEN_18900</name>
</gene>
<dbReference type="AlphaFoldDB" id="A0A0B1S8Z4"/>
<keyword evidence="1" id="KW-1133">Transmembrane helix</keyword>
<proteinExistence type="predicted"/>
<keyword evidence="1" id="KW-0812">Transmembrane</keyword>
<protein>
    <submittedName>
        <fullName evidence="2">Uncharacterized protein</fullName>
    </submittedName>
</protein>
<reference evidence="2 3" key="1">
    <citation type="submission" date="2014-03" db="EMBL/GenBank/DDBJ databases">
        <title>Draft genome of the hookworm Oesophagostomum dentatum.</title>
        <authorList>
            <person name="Mitreva M."/>
        </authorList>
    </citation>
    <scope>NUCLEOTIDE SEQUENCE [LARGE SCALE GENOMIC DNA]</scope>
    <source>
        <strain evidence="2 3">OD-Hann</strain>
    </source>
</reference>
<organism evidence="2 3">
    <name type="scientific">Oesophagostomum dentatum</name>
    <name type="common">Nodular worm</name>
    <dbReference type="NCBI Taxonomy" id="61180"/>
    <lineage>
        <taxon>Eukaryota</taxon>
        <taxon>Metazoa</taxon>
        <taxon>Ecdysozoa</taxon>
        <taxon>Nematoda</taxon>
        <taxon>Chromadorea</taxon>
        <taxon>Rhabditida</taxon>
        <taxon>Rhabditina</taxon>
        <taxon>Rhabditomorpha</taxon>
        <taxon>Strongyloidea</taxon>
        <taxon>Strongylidae</taxon>
        <taxon>Oesophagostomum</taxon>
    </lineage>
</organism>
<keyword evidence="1" id="KW-0472">Membrane</keyword>
<evidence type="ECO:0000256" key="1">
    <source>
        <dbReference type="SAM" id="Phobius"/>
    </source>
</evidence>
<feature type="transmembrane region" description="Helical" evidence="1">
    <location>
        <begin position="120"/>
        <end position="141"/>
    </location>
</feature>
<evidence type="ECO:0000313" key="2">
    <source>
        <dbReference type="EMBL" id="KHJ81414.1"/>
    </source>
</evidence>
<sequence>METKISTFTAVVFLTSTTFIAIWLNRFFEFGSEKEEEEAAMQLLRLYPIRQIATLCSTTSSDCFVISDRMENVQGTILPLRAIRKKGVAMLALSDARLYIPKPMSFKTLDTRRWKVNRNYVYLVYARTMASGVFFSQAVNYSSAEESSILMMGLGGGIISGYLGSRPHKKVRKRKKKNTAG</sequence>
<keyword evidence="3" id="KW-1185">Reference proteome</keyword>
<dbReference type="EMBL" id="KN590180">
    <property type="protein sequence ID" value="KHJ81414.1"/>
    <property type="molecule type" value="Genomic_DNA"/>
</dbReference>
<feature type="transmembrane region" description="Helical" evidence="1">
    <location>
        <begin position="6"/>
        <end position="24"/>
    </location>
</feature>
<dbReference type="Proteomes" id="UP000053660">
    <property type="component" value="Unassembled WGS sequence"/>
</dbReference>
<accession>A0A0B1S8Z4</accession>
<dbReference type="OrthoDB" id="5859602at2759"/>
<evidence type="ECO:0000313" key="3">
    <source>
        <dbReference type="Proteomes" id="UP000053660"/>
    </source>
</evidence>